<dbReference type="AlphaFoldDB" id="A0A6J7PFX8"/>
<accession>A0A6J7PFX8</accession>
<organism evidence="1">
    <name type="scientific">freshwater metagenome</name>
    <dbReference type="NCBI Taxonomy" id="449393"/>
    <lineage>
        <taxon>unclassified sequences</taxon>
        <taxon>metagenomes</taxon>
        <taxon>ecological metagenomes</taxon>
    </lineage>
</organism>
<protein>
    <submittedName>
        <fullName evidence="1">Unannotated protein</fullName>
    </submittedName>
</protein>
<gene>
    <name evidence="1" type="ORF">UFOPK4043_00693</name>
</gene>
<evidence type="ECO:0000313" key="1">
    <source>
        <dbReference type="EMBL" id="CAB5004018.1"/>
    </source>
</evidence>
<dbReference type="EMBL" id="CAFBPA010000083">
    <property type="protein sequence ID" value="CAB5004018.1"/>
    <property type="molecule type" value="Genomic_DNA"/>
</dbReference>
<reference evidence="1" key="1">
    <citation type="submission" date="2020-05" db="EMBL/GenBank/DDBJ databases">
        <authorList>
            <person name="Chiriac C."/>
            <person name="Salcher M."/>
            <person name="Ghai R."/>
            <person name="Kavagutti S V."/>
        </authorList>
    </citation>
    <scope>NUCLEOTIDE SEQUENCE</scope>
</reference>
<name>A0A6J7PFX8_9ZZZZ</name>
<proteinExistence type="predicted"/>
<sequence>MCKGSGLIDEEILHDYQLHGGECIGDMCGVWIRLRDIFALNINTAEATDNCGVEHIGDAHPRGRLQFAPPKRLELLAHGVVRNMTVAGKFMREGTHVAGPLHVILPA</sequence>